<dbReference type="PROSITE" id="PS50883">
    <property type="entry name" value="EAL"/>
    <property type="match status" value="1"/>
</dbReference>
<dbReference type="PANTHER" id="PTHR44757">
    <property type="entry name" value="DIGUANYLATE CYCLASE DGCP"/>
    <property type="match status" value="1"/>
</dbReference>
<organism evidence="5 6">
    <name type="scientific">Roseomonas haemaphysalidis</name>
    <dbReference type="NCBI Taxonomy" id="2768162"/>
    <lineage>
        <taxon>Bacteria</taxon>
        <taxon>Pseudomonadati</taxon>
        <taxon>Pseudomonadota</taxon>
        <taxon>Alphaproteobacteria</taxon>
        <taxon>Acetobacterales</taxon>
        <taxon>Roseomonadaceae</taxon>
        <taxon>Roseomonas</taxon>
    </lineage>
</organism>
<dbReference type="PROSITE" id="PS50112">
    <property type="entry name" value="PAS"/>
    <property type="match status" value="4"/>
</dbReference>
<dbReference type="InterPro" id="IPR043128">
    <property type="entry name" value="Rev_trsase/Diguanyl_cyclase"/>
</dbReference>
<feature type="domain" description="EAL" evidence="3">
    <location>
        <begin position="676"/>
        <end position="925"/>
    </location>
</feature>
<dbReference type="Pfam" id="PF08448">
    <property type="entry name" value="PAS_4"/>
    <property type="match status" value="2"/>
</dbReference>
<dbReference type="SMART" id="SM00052">
    <property type="entry name" value="EAL"/>
    <property type="match status" value="1"/>
</dbReference>
<feature type="domain" description="PAS" evidence="1">
    <location>
        <begin position="392"/>
        <end position="421"/>
    </location>
</feature>
<feature type="domain" description="PAS" evidence="1">
    <location>
        <begin position="270"/>
        <end position="309"/>
    </location>
</feature>
<dbReference type="PANTHER" id="PTHR44757:SF2">
    <property type="entry name" value="BIOFILM ARCHITECTURE MAINTENANCE PROTEIN MBAA"/>
    <property type="match status" value="1"/>
</dbReference>
<dbReference type="Gene3D" id="3.30.70.270">
    <property type="match status" value="1"/>
</dbReference>
<keyword evidence="6" id="KW-1185">Reference proteome</keyword>
<dbReference type="Gene3D" id="3.30.450.20">
    <property type="entry name" value="PAS domain"/>
    <property type="match status" value="4"/>
</dbReference>
<feature type="domain" description="PAC" evidence="2">
    <location>
        <begin position="329"/>
        <end position="381"/>
    </location>
</feature>
<dbReference type="InterPro" id="IPR001610">
    <property type="entry name" value="PAC"/>
</dbReference>
<feature type="domain" description="PAS" evidence="1">
    <location>
        <begin position="26"/>
        <end position="56"/>
    </location>
</feature>
<dbReference type="InterPro" id="IPR001633">
    <property type="entry name" value="EAL_dom"/>
</dbReference>
<feature type="domain" description="GGDEF" evidence="4">
    <location>
        <begin position="535"/>
        <end position="667"/>
    </location>
</feature>
<dbReference type="RefSeq" id="WP_207415584.1">
    <property type="nucleotide sequence ID" value="NZ_CP061177.1"/>
</dbReference>
<accession>A0ABS3KKZ7</accession>
<comment type="caution">
    <text evidence="5">The sequence shown here is derived from an EMBL/GenBank/DDBJ whole genome shotgun (WGS) entry which is preliminary data.</text>
</comment>
<dbReference type="PROSITE" id="PS50113">
    <property type="entry name" value="PAC"/>
    <property type="match status" value="3"/>
</dbReference>
<proteinExistence type="predicted"/>
<evidence type="ECO:0000259" key="2">
    <source>
        <dbReference type="PROSITE" id="PS50113"/>
    </source>
</evidence>
<dbReference type="SMART" id="SM00267">
    <property type="entry name" value="GGDEF"/>
    <property type="match status" value="1"/>
</dbReference>
<dbReference type="InterPro" id="IPR035919">
    <property type="entry name" value="EAL_sf"/>
</dbReference>
<dbReference type="SMART" id="SM00091">
    <property type="entry name" value="PAS"/>
    <property type="match status" value="4"/>
</dbReference>
<dbReference type="SUPFAM" id="SSF55785">
    <property type="entry name" value="PYP-like sensor domain (PAS domain)"/>
    <property type="match status" value="4"/>
</dbReference>
<feature type="domain" description="PAC" evidence="2">
    <location>
        <begin position="451"/>
        <end position="503"/>
    </location>
</feature>
<evidence type="ECO:0000259" key="1">
    <source>
        <dbReference type="PROSITE" id="PS50112"/>
    </source>
</evidence>
<dbReference type="SMART" id="SM00086">
    <property type="entry name" value="PAC"/>
    <property type="match status" value="4"/>
</dbReference>
<reference evidence="5 6" key="1">
    <citation type="submission" date="2020-09" db="EMBL/GenBank/DDBJ databases">
        <title>Roseomonas.</title>
        <authorList>
            <person name="Zhu W."/>
        </authorList>
    </citation>
    <scope>NUCLEOTIDE SEQUENCE [LARGE SCALE GENOMIC DNA]</scope>
    <source>
        <strain evidence="5 6">573</strain>
    </source>
</reference>
<protein>
    <submittedName>
        <fullName evidence="5">EAL domain-containing protein</fullName>
    </submittedName>
</protein>
<dbReference type="CDD" id="cd01949">
    <property type="entry name" value="GGDEF"/>
    <property type="match status" value="1"/>
</dbReference>
<dbReference type="EMBL" id="JACTNG010000002">
    <property type="protein sequence ID" value="MBO1078142.1"/>
    <property type="molecule type" value="Genomic_DNA"/>
</dbReference>
<dbReference type="Pfam" id="PF00990">
    <property type="entry name" value="GGDEF"/>
    <property type="match status" value="1"/>
</dbReference>
<dbReference type="NCBIfam" id="TIGR00229">
    <property type="entry name" value="sensory_box"/>
    <property type="match status" value="4"/>
</dbReference>
<dbReference type="InterPro" id="IPR052155">
    <property type="entry name" value="Biofilm_reg_signaling"/>
</dbReference>
<evidence type="ECO:0000313" key="6">
    <source>
        <dbReference type="Proteomes" id="UP001518989"/>
    </source>
</evidence>
<dbReference type="Pfam" id="PF08447">
    <property type="entry name" value="PAS_3"/>
    <property type="match status" value="2"/>
</dbReference>
<dbReference type="SUPFAM" id="SSF141868">
    <property type="entry name" value="EAL domain-like"/>
    <property type="match status" value="1"/>
</dbReference>
<evidence type="ECO:0000313" key="5">
    <source>
        <dbReference type="EMBL" id="MBO1078142.1"/>
    </source>
</evidence>
<dbReference type="CDD" id="cd00130">
    <property type="entry name" value="PAS"/>
    <property type="match status" value="4"/>
</dbReference>
<dbReference type="InterPro" id="IPR000014">
    <property type="entry name" value="PAS"/>
</dbReference>
<dbReference type="SUPFAM" id="SSF55073">
    <property type="entry name" value="Nucleotide cyclase"/>
    <property type="match status" value="1"/>
</dbReference>
<name>A0ABS3KKZ7_9PROT</name>
<dbReference type="InterPro" id="IPR035965">
    <property type="entry name" value="PAS-like_dom_sf"/>
</dbReference>
<feature type="domain" description="PAC" evidence="2">
    <location>
        <begin position="85"/>
        <end position="137"/>
    </location>
</feature>
<feature type="domain" description="PAS" evidence="1">
    <location>
        <begin position="148"/>
        <end position="187"/>
    </location>
</feature>
<dbReference type="InterPro" id="IPR000700">
    <property type="entry name" value="PAS-assoc_C"/>
</dbReference>
<gene>
    <name evidence="5" type="ORF">IAI61_03800</name>
</gene>
<evidence type="ECO:0000259" key="3">
    <source>
        <dbReference type="PROSITE" id="PS50883"/>
    </source>
</evidence>
<dbReference type="InterPro" id="IPR013656">
    <property type="entry name" value="PAS_4"/>
</dbReference>
<dbReference type="InterPro" id="IPR000160">
    <property type="entry name" value="GGDEF_dom"/>
</dbReference>
<sequence>MADPTGPFGFPSQRGVIDAIGRDQVMLHLDLDGIIVEANRHFLTMVGHAPAEVVGRHCGLFLTPGHLPGGEHQDIGSVLRAGLPQSGQFRCVGHAGREHWLQASFHPVPGEQGQPSGIILLGTDITAERTRRMDLEWQVSAIRKSYAVITFDMSGIILDANQTFLDAVGYELEDIQGRHHRMFVEPSYAHGAEYAAFWRDLARGHHRAGQFRRIGRGGREIWLQATYNPVSGPDGRPAKVVKYATVVTEETLRQAEHQGQIAALHKALCVVSFDIDGTVIDANDVFLDATGYRLSEVRGRHHGIFMPQDDAGSAEHTEFWASLSRGEHKSAEFKRLTRDGREIWLQATYNPILDHSGRPFRVIKYATDITAAKLQHAENQGQITAIHKAQGVITFALDGTILDANENFLAMMGYRQDEVIGHHHRGMMEPGQAETPEYAEFWRILRAGQFHSGLYKRIGKNGRIVWIQASYNPILDLNGRPLKIIKFATDVTTNVALAEAFEDAKRQAQHDAATSLPNRVRLNSFMTSALAHPDARLAVLYLDLDKFKPINDTYGHQVGDRVLGEVADRLRRSLGHDQIAARVGGDEFVIAAPGLTDEQVEALCQKLIDVVTAPIQHEGDALHIGMSIGVAISPIDGTLPDELLRCADAALYSSKQNGRGTFSFYASTLNDRLLAYRGLVEDMRRGLAAGEFFLEYQPRFDTRGRSVRSVEALVRWHHPERGRIGPVDFIPIAERSGLIMPLGEWVLRTACQAAAQWPAIGVSVNVSPVQFHNTDVAELVRRVVEETGFDASRLEVEVTEGVLLEDAERARNALGGLKALGVKLAMDDFGTGYSSLSSLRSFPFDVIKIDRQFINDMEDRDGGREVVQAILGLGKALGLSVTAEGVETVRQLTMLTADDCIEVQGYLLAHPMSLESVSTLLSGGGAGKHREGQAA</sequence>
<dbReference type="Pfam" id="PF00563">
    <property type="entry name" value="EAL"/>
    <property type="match status" value="1"/>
</dbReference>
<dbReference type="NCBIfam" id="TIGR00254">
    <property type="entry name" value="GGDEF"/>
    <property type="match status" value="1"/>
</dbReference>
<dbReference type="CDD" id="cd01948">
    <property type="entry name" value="EAL"/>
    <property type="match status" value="1"/>
</dbReference>
<dbReference type="InterPro" id="IPR013655">
    <property type="entry name" value="PAS_fold_3"/>
</dbReference>
<dbReference type="Proteomes" id="UP001518989">
    <property type="component" value="Unassembled WGS sequence"/>
</dbReference>
<dbReference type="Gene3D" id="3.20.20.450">
    <property type="entry name" value="EAL domain"/>
    <property type="match status" value="1"/>
</dbReference>
<evidence type="ECO:0000259" key="4">
    <source>
        <dbReference type="PROSITE" id="PS50887"/>
    </source>
</evidence>
<dbReference type="PROSITE" id="PS50887">
    <property type="entry name" value="GGDEF"/>
    <property type="match status" value="1"/>
</dbReference>
<dbReference type="InterPro" id="IPR029787">
    <property type="entry name" value="Nucleotide_cyclase"/>
</dbReference>